<dbReference type="RefSeq" id="WP_214094235.1">
    <property type="nucleotide sequence ID" value="NZ_JAHCLR010000042.1"/>
</dbReference>
<feature type="compositionally biased region" description="Basic residues" evidence="12">
    <location>
        <begin position="253"/>
        <end position="266"/>
    </location>
</feature>
<dbReference type="SUPFAM" id="SSF68912">
    <property type="entry name" value="Rho N-terminal domain-like"/>
    <property type="match status" value="1"/>
</dbReference>
<dbReference type="InterPro" id="IPR004665">
    <property type="entry name" value="Term_rho"/>
</dbReference>
<dbReference type="SUPFAM" id="SSF50249">
    <property type="entry name" value="Nucleic acid-binding proteins"/>
    <property type="match status" value="1"/>
</dbReference>
<evidence type="ECO:0000256" key="8">
    <source>
        <dbReference type="ARBA" id="ARBA00023163"/>
    </source>
</evidence>
<dbReference type="InterPro" id="IPR011112">
    <property type="entry name" value="Rho-like_N"/>
</dbReference>
<feature type="compositionally biased region" description="Low complexity" evidence="12">
    <location>
        <begin position="107"/>
        <end position="120"/>
    </location>
</feature>
<keyword evidence="15" id="KW-1185">Reference proteome</keyword>
<feature type="compositionally biased region" description="Polar residues" evidence="12">
    <location>
        <begin position="157"/>
        <end position="170"/>
    </location>
</feature>
<name>A0ABS5RM49_9MYCO</name>
<evidence type="ECO:0000256" key="11">
    <source>
        <dbReference type="PROSITE-ProRule" id="PRU01203"/>
    </source>
</evidence>
<comment type="caution">
    <text evidence="14">The sequence shown here is derived from an EMBL/GenBank/DDBJ whole genome shotgun (WGS) entry which is preliminary data.</text>
</comment>
<dbReference type="InterPro" id="IPR003593">
    <property type="entry name" value="AAA+_ATPase"/>
</dbReference>
<dbReference type="PROSITE" id="PS51856">
    <property type="entry name" value="RHO_RNA_BD"/>
    <property type="match status" value="1"/>
</dbReference>
<evidence type="ECO:0000256" key="2">
    <source>
        <dbReference type="ARBA" id="ARBA00022741"/>
    </source>
</evidence>
<dbReference type="SUPFAM" id="SSF52540">
    <property type="entry name" value="P-loop containing nucleoside triphosphate hydrolases"/>
    <property type="match status" value="1"/>
</dbReference>
<dbReference type="NCBIfam" id="TIGR00767">
    <property type="entry name" value="rho"/>
    <property type="match status" value="1"/>
</dbReference>
<feature type="region of interest" description="Disordered" evidence="12">
    <location>
        <begin position="1"/>
        <end position="67"/>
    </location>
</feature>
<evidence type="ECO:0000256" key="4">
    <source>
        <dbReference type="ARBA" id="ARBA00022806"/>
    </source>
</evidence>
<dbReference type="PANTHER" id="PTHR46425:SF1">
    <property type="entry name" value="TRANSCRIPTION TERMINATION FACTOR RHO"/>
    <property type="match status" value="1"/>
</dbReference>
<feature type="binding site" evidence="9">
    <location>
        <position position="448"/>
    </location>
    <ligand>
        <name>ATP</name>
        <dbReference type="ChEBI" id="CHEBI:30616"/>
    </ligand>
</feature>
<keyword evidence="3 9" id="KW-0378">Hydrolase</keyword>
<dbReference type="Pfam" id="PF00006">
    <property type="entry name" value="ATP-synt_ab"/>
    <property type="match status" value="1"/>
</dbReference>
<dbReference type="SMART" id="SM00959">
    <property type="entry name" value="Rho_N"/>
    <property type="match status" value="1"/>
</dbReference>
<evidence type="ECO:0000313" key="15">
    <source>
        <dbReference type="Proteomes" id="UP001519535"/>
    </source>
</evidence>
<proteinExistence type="inferred from homology"/>
<keyword evidence="1 9" id="KW-0806">Transcription termination</keyword>
<dbReference type="InterPro" id="IPR011129">
    <property type="entry name" value="CSD"/>
</dbReference>
<accession>A0ABS5RM49</accession>
<dbReference type="Pfam" id="PF07498">
    <property type="entry name" value="Rho_N"/>
    <property type="match status" value="1"/>
</dbReference>
<evidence type="ECO:0000256" key="6">
    <source>
        <dbReference type="ARBA" id="ARBA00022884"/>
    </source>
</evidence>
<gene>
    <name evidence="9 14" type="primary">rho</name>
    <name evidence="14" type="ORF">KIH27_17470</name>
</gene>
<dbReference type="InterPro" id="IPR036269">
    <property type="entry name" value="Rho_N_sf"/>
</dbReference>
<dbReference type="InterPro" id="IPR012340">
    <property type="entry name" value="NA-bd_OB-fold"/>
</dbReference>
<dbReference type="HAMAP" id="MF_01884">
    <property type="entry name" value="Rho"/>
    <property type="match status" value="1"/>
</dbReference>
<dbReference type="InterPro" id="IPR000194">
    <property type="entry name" value="ATPase_F1/V1/A1_a/bsu_nucl-bd"/>
</dbReference>
<comment type="function">
    <text evidence="9">Facilitates transcription termination by a mechanism that involves Rho binding to the nascent RNA, activation of Rho's RNA-dependent ATPase activity, and release of the mRNA from the DNA template.</text>
</comment>
<feature type="binding site" evidence="9">
    <location>
        <begin position="417"/>
        <end position="422"/>
    </location>
    <ligand>
        <name>ATP</name>
        <dbReference type="ChEBI" id="CHEBI:30616"/>
    </ligand>
</feature>
<reference evidence="14 15" key="1">
    <citation type="submission" date="2021-05" db="EMBL/GenBank/DDBJ databases">
        <title>Mycobacterium acidophilum sp. nov., an extremely acid-tolerant member of the genus Mycobacterium.</title>
        <authorList>
            <person name="Xia J."/>
        </authorList>
    </citation>
    <scope>NUCLEOTIDE SEQUENCE [LARGE SCALE GENOMIC DNA]</scope>
    <source>
        <strain evidence="14 15">M1</strain>
    </source>
</reference>
<dbReference type="PANTHER" id="PTHR46425">
    <property type="entry name" value="TRANSCRIPTION TERMINATION FACTOR RHO"/>
    <property type="match status" value="1"/>
</dbReference>
<comment type="subunit">
    <text evidence="9">Homohexamer. The homohexamer assembles into an open ring structure.</text>
</comment>
<feature type="region of interest" description="Disordered" evidence="12">
    <location>
        <begin position="99"/>
        <end position="279"/>
    </location>
</feature>
<organism evidence="14 15">
    <name type="scientific">Mycolicibacter acidiphilus</name>
    <dbReference type="NCBI Taxonomy" id="2835306"/>
    <lineage>
        <taxon>Bacteria</taxon>
        <taxon>Bacillati</taxon>
        <taxon>Actinomycetota</taxon>
        <taxon>Actinomycetes</taxon>
        <taxon>Mycobacteriales</taxon>
        <taxon>Mycobacteriaceae</taxon>
        <taxon>Mycolicibacter</taxon>
    </lineage>
</organism>
<feature type="compositionally biased region" description="Basic and acidic residues" evidence="12">
    <location>
        <begin position="196"/>
        <end position="225"/>
    </location>
</feature>
<dbReference type="SMART" id="SM00357">
    <property type="entry name" value="CSP"/>
    <property type="match status" value="1"/>
</dbReference>
<evidence type="ECO:0000256" key="5">
    <source>
        <dbReference type="ARBA" id="ARBA00022840"/>
    </source>
</evidence>
<dbReference type="SMART" id="SM00382">
    <property type="entry name" value="AAA"/>
    <property type="match status" value="1"/>
</dbReference>
<dbReference type="InterPro" id="IPR011113">
    <property type="entry name" value="Rho_RNA-bd"/>
</dbReference>
<comment type="caution">
    <text evidence="9">Lacks conserved residue(s) required for the propagation of feature annotation.</text>
</comment>
<dbReference type="Pfam" id="PF07497">
    <property type="entry name" value="Rho_RNA_bind"/>
    <property type="match status" value="1"/>
</dbReference>
<feature type="domain" description="Rho RNA-BD" evidence="13">
    <location>
        <begin position="284"/>
        <end position="362"/>
    </location>
</feature>
<keyword evidence="5 9" id="KW-0067">ATP-binding</keyword>
<protein>
    <recommendedName>
        <fullName evidence="9 10">Transcription termination factor Rho</fullName>
        <ecNumber evidence="9 10">3.6.4.-</ecNumber>
    </recommendedName>
    <alternativeName>
        <fullName evidence="9">ATP-dependent helicase Rho</fullName>
    </alternativeName>
</protein>
<dbReference type="Gene3D" id="3.40.50.300">
    <property type="entry name" value="P-loop containing nucleotide triphosphate hydrolases"/>
    <property type="match status" value="1"/>
</dbReference>
<keyword evidence="6 9" id="KW-0694">RNA-binding</keyword>
<evidence type="ECO:0000256" key="3">
    <source>
        <dbReference type="ARBA" id="ARBA00022801"/>
    </source>
</evidence>
<dbReference type="NCBIfam" id="NF006886">
    <property type="entry name" value="PRK09376.1"/>
    <property type="match status" value="1"/>
</dbReference>
<evidence type="ECO:0000256" key="10">
    <source>
        <dbReference type="NCBIfam" id="TIGR00767"/>
    </source>
</evidence>
<feature type="compositionally biased region" description="Low complexity" evidence="12">
    <location>
        <begin position="228"/>
        <end position="244"/>
    </location>
</feature>
<evidence type="ECO:0000256" key="12">
    <source>
        <dbReference type="SAM" id="MobiDB-lite"/>
    </source>
</evidence>
<keyword evidence="7 9" id="KW-0805">Transcription regulation</keyword>
<dbReference type="InterPro" id="IPR041703">
    <property type="entry name" value="Rho_factor_ATP-bd"/>
</dbReference>
<feature type="binding site" evidence="9">
    <location>
        <begin position="405"/>
        <end position="410"/>
    </location>
    <ligand>
        <name>ATP</name>
        <dbReference type="ChEBI" id="CHEBI:30616"/>
    </ligand>
</feature>
<evidence type="ECO:0000256" key="9">
    <source>
        <dbReference type="HAMAP-Rule" id="MF_01884"/>
    </source>
</evidence>
<evidence type="ECO:0000256" key="1">
    <source>
        <dbReference type="ARBA" id="ARBA00022472"/>
    </source>
</evidence>
<dbReference type="InterPro" id="IPR027417">
    <property type="entry name" value="P-loop_NTPase"/>
</dbReference>
<dbReference type="Proteomes" id="UP001519535">
    <property type="component" value="Unassembled WGS sequence"/>
</dbReference>
<evidence type="ECO:0000256" key="7">
    <source>
        <dbReference type="ARBA" id="ARBA00023015"/>
    </source>
</evidence>
<sequence length="662" mass="71094">MTETDLFTADGSTEQDELPTPQTTIEAPSHSAPESADVSAPATGGDDAPTAPAISAEATPDTGAVSTGSLSAMVLPELRALANRVGVKGSSGMRKSELIAAIQETSAPTADTAPTADAPAVGAETAESDAPEAPVAAAPRRERRGASRQSGAPTANGAESNQPSEPAAQSESEKPAEADKADKSDKPAEAAAQTESGRRDRTGEKSEQSGGRRNDRNDRNDKNDESSGDQQSNRGQQNQNQNQNQDDDEGRGGRRGRRFRDRRRRGERGAEGGGDAELREDDVVQPVAGILDVLDNYAFVRTSGYLAGHNDVYVSMNMVRKNGLRRGDAVTGAVRVPREGEQPNQRQKFNPLVRLDTVNGGPVEAAKNRPEFSKLTPLYPNQRLRLETSPEKLTTRVIDLIMPIGKGQRALIVSPPKAGKTTIMQDIANAITRNNPECHLMVVLVDERPEEVTDMQRSVKGEVIASTFDRPPSDHTQAAELAIERAKRLVEQGKDVVVLLDSITRLGRAYNNASPASGRILSGGVDSTALYPPKRFLGAARNIEHGGSLTIIATAMVETGSTGDTVIFEEFKGTGNAELKLDRKIAERRVFPAVDVNPSGTRKDELLLSPDEFAIVHKLRRLLSGLDSHQAIDLLMSQLRKTKSNYEFLVQVSKTTPGMDND</sequence>
<dbReference type="Gene3D" id="2.40.50.140">
    <property type="entry name" value="Nucleic acid-binding proteins"/>
    <property type="match status" value="1"/>
</dbReference>
<evidence type="ECO:0000259" key="13">
    <source>
        <dbReference type="PROSITE" id="PS51856"/>
    </source>
</evidence>
<comment type="similarity">
    <text evidence="9 11">Belongs to the Rho family.</text>
</comment>
<keyword evidence="4 9" id="KW-0347">Helicase</keyword>
<keyword evidence="8 9" id="KW-0804">Transcription</keyword>
<keyword evidence="2 9" id="KW-0547">Nucleotide-binding</keyword>
<dbReference type="EMBL" id="JAHCLR010000042">
    <property type="protein sequence ID" value="MBS9535378.1"/>
    <property type="molecule type" value="Genomic_DNA"/>
</dbReference>
<evidence type="ECO:0000313" key="14">
    <source>
        <dbReference type="EMBL" id="MBS9535378.1"/>
    </source>
</evidence>
<dbReference type="EC" id="3.6.4.-" evidence="9 10"/>
<feature type="compositionally biased region" description="Basic and acidic residues" evidence="12">
    <location>
        <begin position="171"/>
        <end position="188"/>
    </location>
</feature>
<dbReference type="CDD" id="cd01128">
    <property type="entry name" value="rho_factor_C"/>
    <property type="match status" value="1"/>
</dbReference>